<protein>
    <recommendedName>
        <fullName evidence="3">Co-chaperone DjlA N-terminal domain-containing protein</fullName>
    </recommendedName>
</protein>
<evidence type="ECO:0008006" key="3">
    <source>
        <dbReference type="Google" id="ProtNLM"/>
    </source>
</evidence>
<dbReference type="EMBL" id="JAQOSQ010000011">
    <property type="protein sequence ID" value="MDJ1183926.1"/>
    <property type="molecule type" value="Genomic_DNA"/>
</dbReference>
<dbReference type="InterPro" id="IPR029024">
    <property type="entry name" value="TerB-like"/>
</dbReference>
<evidence type="ECO:0000313" key="1">
    <source>
        <dbReference type="EMBL" id="MDJ1183926.1"/>
    </source>
</evidence>
<organism evidence="1 2">
    <name type="scientific">Roseofilum casamattae BLCC-M143</name>
    <dbReference type="NCBI Taxonomy" id="3022442"/>
    <lineage>
        <taxon>Bacteria</taxon>
        <taxon>Bacillati</taxon>
        <taxon>Cyanobacteriota</taxon>
        <taxon>Cyanophyceae</taxon>
        <taxon>Desertifilales</taxon>
        <taxon>Desertifilaceae</taxon>
        <taxon>Roseofilum</taxon>
        <taxon>Roseofilum casamattae</taxon>
    </lineage>
</organism>
<accession>A0ABT7BXM5</accession>
<proteinExistence type="predicted"/>
<dbReference type="CDD" id="cd07177">
    <property type="entry name" value="terB_like"/>
    <property type="match status" value="1"/>
</dbReference>
<sequence length="144" mass="15950">MARGGLPQNASIVFINAKDFMNPFLDNILVLAALAAVVDGEANEEEKRLIVDRLSSQLEVSRDDVRERLEQTVARVSDLARDPASAIDLARQALHSLPFNQQVLAYDIAKEAIDIDGIESDENTFIWDLFRAVFPESSGGTYRS</sequence>
<gene>
    <name evidence="1" type="ORF">PMH09_12095</name>
</gene>
<dbReference type="Proteomes" id="UP001232992">
    <property type="component" value="Unassembled WGS sequence"/>
</dbReference>
<keyword evidence="2" id="KW-1185">Reference proteome</keyword>
<evidence type="ECO:0000313" key="2">
    <source>
        <dbReference type="Proteomes" id="UP001232992"/>
    </source>
</evidence>
<comment type="caution">
    <text evidence="1">The sequence shown here is derived from an EMBL/GenBank/DDBJ whole genome shotgun (WGS) entry which is preliminary data.</text>
</comment>
<dbReference type="Gene3D" id="1.10.3680.10">
    <property type="entry name" value="TerB-like"/>
    <property type="match status" value="1"/>
</dbReference>
<reference evidence="1 2" key="1">
    <citation type="submission" date="2023-01" db="EMBL/GenBank/DDBJ databases">
        <title>Novel diversity within Roseofilum (Cyanobacteria; Desertifilaceae) from marine benthic mats with descriptions of four novel species.</title>
        <authorList>
            <person name="Wang Y."/>
            <person name="Berthold D.E."/>
            <person name="Hu J."/>
            <person name="Lefler F.W."/>
            <person name="Laughinghouse H.D. IV."/>
        </authorList>
    </citation>
    <scope>NUCLEOTIDE SEQUENCE [LARGE SCALE GENOMIC DNA]</scope>
    <source>
        <strain evidence="1 2">BLCC-M143</strain>
    </source>
</reference>
<name>A0ABT7BXM5_9CYAN</name>
<dbReference type="SUPFAM" id="SSF158682">
    <property type="entry name" value="TerB-like"/>
    <property type="match status" value="1"/>
</dbReference>
<dbReference type="RefSeq" id="WP_283758579.1">
    <property type="nucleotide sequence ID" value="NZ_JAQOSQ010000011.1"/>
</dbReference>